<name>A0A2U3N3S9_9GAMM</name>
<sequence length="89" mass="10070">MTSKIFKTTIKGLYVSLSHKNIDYFPIYDFERILTTPVPVPMVTDGRQRLAATQIGSLANSERTFMPCYIIYDLDNNIAQSFKTVGKAC</sequence>
<dbReference type="EMBL" id="OOGT01000262">
    <property type="protein sequence ID" value="SPL72331.1"/>
    <property type="molecule type" value="Genomic_DNA"/>
</dbReference>
<accession>A0A2U3N3S9</accession>
<dbReference type="InParanoid" id="A0A2U3N3S9"/>
<keyword evidence="2" id="KW-1185">Reference proteome</keyword>
<dbReference type="AlphaFoldDB" id="A0A2U3N3S9"/>
<evidence type="ECO:0000313" key="2">
    <source>
        <dbReference type="Proteomes" id="UP000245974"/>
    </source>
</evidence>
<reference evidence="2" key="1">
    <citation type="submission" date="2018-03" db="EMBL/GenBank/DDBJ databases">
        <authorList>
            <person name="Blom J."/>
        </authorList>
    </citation>
    <scope>NUCLEOTIDE SEQUENCE [LARGE SCALE GENOMIC DNA]</scope>
    <source>
        <strain evidence="2">KPC-SM-21</strain>
    </source>
</reference>
<organism evidence="1 2">
    <name type="scientific">Acinetobacter stercoris</name>
    <dbReference type="NCBI Taxonomy" id="2126983"/>
    <lineage>
        <taxon>Bacteria</taxon>
        <taxon>Pseudomonadati</taxon>
        <taxon>Pseudomonadota</taxon>
        <taxon>Gammaproteobacteria</taxon>
        <taxon>Moraxellales</taxon>
        <taxon>Moraxellaceae</taxon>
        <taxon>Acinetobacter</taxon>
    </lineage>
</organism>
<evidence type="ECO:0000313" key="1">
    <source>
        <dbReference type="EMBL" id="SPL72331.1"/>
    </source>
</evidence>
<dbReference type="Proteomes" id="UP000245974">
    <property type="component" value="Unassembled WGS sequence"/>
</dbReference>
<protein>
    <submittedName>
        <fullName evidence="1">Uncharacterized protein</fullName>
    </submittedName>
</protein>
<gene>
    <name evidence="1" type="ORF">KPC_3509</name>
</gene>
<proteinExistence type="predicted"/>